<dbReference type="InterPro" id="IPR050576">
    <property type="entry name" value="Cilia_flagella_integrity"/>
</dbReference>
<keyword evidence="9" id="KW-1185">Reference proteome</keyword>
<evidence type="ECO:0000256" key="6">
    <source>
        <dbReference type="ARBA" id="ARBA00023273"/>
    </source>
</evidence>
<comment type="caution">
    <text evidence="8">The sequence shown here is derived from an EMBL/GenBank/DDBJ whole genome shotgun (WGS) entry which is preliminary data.</text>
</comment>
<proteinExistence type="inferred from homology"/>
<keyword evidence="6" id="KW-0966">Cell projection</keyword>
<evidence type="ECO:0008006" key="10">
    <source>
        <dbReference type="Google" id="ProtNLM"/>
    </source>
</evidence>
<sequence length="656" mass="75687">MPLVEEISSSVNDYGSTQEAPRKVQIEIIDSKNSSGMNRKGSGDNISAKTDPNQNDHDVQNMNDEERKRWEEEERKRKEEEELNKHFRLTKKFLKQHCKDMKLYVTPELNDVLYLHFKGVTKIEALEEYTGLKCLWLESNGIQKIENLDNQTELRCLYLHQNLIQKIENLEHLQKLDTLNVSNNPIKKIENLSCIPELHTLTITHCRLTDAESIEHLVECEKVSVVDLSHNKLDDPNIVDVFARMENLRVLVLIGNPVIRKIKNYRKILIVKLKNLQYLDDRPVFPKDRACAEAWAEGGIEAEREERDKWANAERKKIDDSIKAMSKYRNQAEKARIEKEARDKGKNVEINEEEVDWLYGTKEKEEQARKDAEEEEGTRLTIQEVNKKVEERGTRLKIQDVSADEEEKGTKLIIQEVKSVDQYTKGKEDLEEIPVIKPKRQQAESEGIFSSSFQRKTSEDKKVFITEMTDEQSIETIQLKPRKQDDDDLEDLPDLEDVDVTDHLLIQEAQTRKIQEIQPPTYKPKIEILDDSDSDDDKEENAWSDTTPKTPLIQEIPEKSDADMDQQTQSLFKQIGKAVDVSENSSSPVHFMESADLLAGIEKLCESKSSRTGDVDCTEEEKSSNLTADTIQDSTENFGLTVNRSSIADEWDEELD</sequence>
<reference evidence="8 9" key="1">
    <citation type="submission" date="2024-11" db="EMBL/GenBank/DDBJ databases">
        <title>Chromosome-level genome assembly of the freshwater bivalve Anodonta woodiana.</title>
        <authorList>
            <person name="Chen X."/>
        </authorList>
    </citation>
    <scope>NUCLEOTIDE SEQUENCE [LARGE SCALE GENOMIC DNA]</scope>
    <source>
        <strain evidence="8">MN2024</strain>
        <tissue evidence="8">Gills</tissue>
    </source>
</reference>
<feature type="region of interest" description="Disordered" evidence="7">
    <location>
        <begin position="1"/>
        <end position="81"/>
    </location>
</feature>
<dbReference type="SMART" id="SM00365">
    <property type="entry name" value="LRR_SD22"/>
    <property type="match status" value="3"/>
</dbReference>
<evidence type="ECO:0000256" key="7">
    <source>
        <dbReference type="SAM" id="MobiDB-lite"/>
    </source>
</evidence>
<comment type="subcellular location">
    <subcellularLocation>
        <location evidence="1">Cell projection</location>
        <location evidence="1">Cilium</location>
    </subcellularLocation>
</comment>
<feature type="compositionally biased region" description="Acidic residues" evidence="7">
    <location>
        <begin position="486"/>
        <end position="499"/>
    </location>
</feature>
<dbReference type="InterPro" id="IPR001611">
    <property type="entry name" value="Leu-rich_rpt"/>
</dbReference>
<feature type="region of interest" description="Disordered" evidence="7">
    <location>
        <begin position="469"/>
        <end position="566"/>
    </location>
</feature>
<keyword evidence="4" id="KW-0677">Repeat</keyword>
<dbReference type="Proteomes" id="UP001634394">
    <property type="component" value="Unassembled WGS sequence"/>
</dbReference>
<evidence type="ECO:0000256" key="4">
    <source>
        <dbReference type="ARBA" id="ARBA00022737"/>
    </source>
</evidence>
<dbReference type="Gene3D" id="3.80.10.10">
    <property type="entry name" value="Ribonuclease Inhibitor"/>
    <property type="match status" value="1"/>
</dbReference>
<dbReference type="GO" id="GO:0005929">
    <property type="term" value="C:cilium"/>
    <property type="evidence" value="ECO:0007669"/>
    <property type="project" value="UniProtKB-SubCell"/>
</dbReference>
<dbReference type="Pfam" id="PF14580">
    <property type="entry name" value="LRR_9"/>
    <property type="match status" value="1"/>
</dbReference>
<evidence type="ECO:0000256" key="5">
    <source>
        <dbReference type="ARBA" id="ARBA00023069"/>
    </source>
</evidence>
<dbReference type="AlphaFoldDB" id="A0ABD3TZ30"/>
<feature type="compositionally biased region" description="Basic and acidic residues" evidence="7">
    <location>
        <begin position="54"/>
        <end position="81"/>
    </location>
</feature>
<dbReference type="FunFam" id="3.80.10.10:FF:000166">
    <property type="entry name" value="Dynein assembly factor 1, axonemal"/>
    <property type="match status" value="1"/>
</dbReference>
<keyword evidence="3" id="KW-0433">Leucine-rich repeat</keyword>
<dbReference type="InterPro" id="IPR032675">
    <property type="entry name" value="LRR_dom_sf"/>
</dbReference>
<gene>
    <name evidence="8" type="ORF">ACJMK2_020105</name>
</gene>
<feature type="compositionally biased region" description="Polar residues" evidence="7">
    <location>
        <begin position="44"/>
        <end position="53"/>
    </location>
</feature>
<evidence type="ECO:0000313" key="8">
    <source>
        <dbReference type="EMBL" id="KAL3842040.1"/>
    </source>
</evidence>
<feature type="compositionally biased region" description="Acidic residues" evidence="7">
    <location>
        <begin position="529"/>
        <end position="539"/>
    </location>
</feature>
<keyword evidence="5" id="KW-0969">Cilium</keyword>
<feature type="region of interest" description="Disordered" evidence="7">
    <location>
        <begin position="608"/>
        <end position="632"/>
    </location>
</feature>
<name>A0ABD3TZ30_SINWO</name>
<evidence type="ECO:0000256" key="2">
    <source>
        <dbReference type="ARBA" id="ARBA00006453"/>
    </source>
</evidence>
<accession>A0ABD3TZ30</accession>
<dbReference type="PANTHER" id="PTHR45973:SF9">
    <property type="entry name" value="LEUCINE-RICH REPEAT-CONTAINING PROTEIN 46"/>
    <property type="match status" value="1"/>
</dbReference>
<feature type="compositionally biased region" description="Polar residues" evidence="7">
    <location>
        <begin position="7"/>
        <end position="19"/>
    </location>
</feature>
<dbReference type="PANTHER" id="PTHR45973">
    <property type="entry name" value="PROTEIN PHOSPHATASE 1 REGULATORY SUBUNIT SDS22-RELATED"/>
    <property type="match status" value="1"/>
</dbReference>
<protein>
    <recommendedName>
        <fullName evidence="10">Dynein assembly factor 1, axonemal homolog</fullName>
    </recommendedName>
</protein>
<evidence type="ECO:0000256" key="3">
    <source>
        <dbReference type="ARBA" id="ARBA00022614"/>
    </source>
</evidence>
<evidence type="ECO:0000256" key="1">
    <source>
        <dbReference type="ARBA" id="ARBA00004138"/>
    </source>
</evidence>
<dbReference type="PROSITE" id="PS51450">
    <property type="entry name" value="LRR"/>
    <property type="match status" value="3"/>
</dbReference>
<comment type="similarity">
    <text evidence="2">Belongs to the DNAAF1 family.</text>
</comment>
<evidence type="ECO:0000313" key="9">
    <source>
        <dbReference type="Proteomes" id="UP001634394"/>
    </source>
</evidence>
<dbReference type="FunFam" id="3.80.10.10:FF:000331">
    <property type="entry name" value="Dynein assembly factor 1, axonemal homolog"/>
    <property type="match status" value="1"/>
</dbReference>
<dbReference type="EMBL" id="JBJQND010000017">
    <property type="protein sequence ID" value="KAL3842040.1"/>
    <property type="molecule type" value="Genomic_DNA"/>
</dbReference>
<dbReference type="SUPFAM" id="SSF52075">
    <property type="entry name" value="Outer arm dynein light chain 1"/>
    <property type="match status" value="1"/>
</dbReference>
<organism evidence="8 9">
    <name type="scientific">Sinanodonta woodiana</name>
    <name type="common">Chinese pond mussel</name>
    <name type="synonym">Anodonta woodiana</name>
    <dbReference type="NCBI Taxonomy" id="1069815"/>
    <lineage>
        <taxon>Eukaryota</taxon>
        <taxon>Metazoa</taxon>
        <taxon>Spiralia</taxon>
        <taxon>Lophotrochozoa</taxon>
        <taxon>Mollusca</taxon>
        <taxon>Bivalvia</taxon>
        <taxon>Autobranchia</taxon>
        <taxon>Heteroconchia</taxon>
        <taxon>Palaeoheterodonta</taxon>
        <taxon>Unionida</taxon>
        <taxon>Unionoidea</taxon>
        <taxon>Unionidae</taxon>
        <taxon>Unioninae</taxon>
        <taxon>Sinanodonta</taxon>
    </lineage>
</organism>